<gene>
    <name evidence="6" type="ORF">PAUS00366_LOCUS12785</name>
</gene>
<dbReference type="PANTHER" id="PTHR46233:SF3">
    <property type="entry name" value="HYDROXYACYLGLUTATHIONE HYDROLASE GLOC"/>
    <property type="match status" value="1"/>
</dbReference>
<evidence type="ECO:0000256" key="1">
    <source>
        <dbReference type="ARBA" id="ARBA00001947"/>
    </source>
</evidence>
<dbReference type="Pfam" id="PF00753">
    <property type="entry name" value="Lactamase_B"/>
    <property type="match status" value="1"/>
</dbReference>
<name>A0A7S4ALS3_9STRA</name>
<evidence type="ECO:0000256" key="2">
    <source>
        <dbReference type="ARBA" id="ARBA00022723"/>
    </source>
</evidence>
<sequence>MRDLSKRLPIRGRGYSLASKSCGPLACNTYAVVCESTKDAAVIDPSFSTPHEFQALAKFLEDRDANLKHVLLTHGHPDHVFGISELMRAWPQPSLFLHPLEESNYNEARQVGLDFGLRFPGDDDEALPTPTHSLIDGDVLKIGESIELSVVHTPGHAPGHVAFVDRRRLAMDPRRKEDSGSTGSVLISGDLLFHGSVGRTDFHNSSMDDLYAR</sequence>
<dbReference type="AlphaFoldDB" id="A0A7S4ALS3"/>
<accession>A0A7S4ALS3</accession>
<dbReference type="SUPFAM" id="SSF56281">
    <property type="entry name" value="Metallo-hydrolase/oxidoreductase"/>
    <property type="match status" value="1"/>
</dbReference>
<evidence type="ECO:0000256" key="3">
    <source>
        <dbReference type="ARBA" id="ARBA00022801"/>
    </source>
</evidence>
<dbReference type="PANTHER" id="PTHR46233">
    <property type="entry name" value="HYDROXYACYLGLUTATHIONE HYDROLASE GLOC"/>
    <property type="match status" value="1"/>
</dbReference>
<keyword evidence="4" id="KW-0862">Zinc</keyword>
<proteinExistence type="predicted"/>
<reference evidence="6" key="1">
    <citation type="submission" date="2021-01" db="EMBL/GenBank/DDBJ databases">
        <authorList>
            <person name="Corre E."/>
            <person name="Pelletier E."/>
            <person name="Niang G."/>
            <person name="Scheremetjew M."/>
            <person name="Finn R."/>
            <person name="Kale V."/>
            <person name="Holt S."/>
            <person name="Cochrane G."/>
            <person name="Meng A."/>
            <person name="Brown T."/>
            <person name="Cohen L."/>
        </authorList>
    </citation>
    <scope>NUCLEOTIDE SEQUENCE</scope>
    <source>
        <strain evidence="6">10249 10 AB</strain>
    </source>
</reference>
<dbReference type="GO" id="GO:0016787">
    <property type="term" value="F:hydrolase activity"/>
    <property type="evidence" value="ECO:0007669"/>
    <property type="project" value="UniProtKB-KW"/>
</dbReference>
<keyword evidence="3" id="KW-0378">Hydrolase</keyword>
<dbReference type="InterPro" id="IPR051453">
    <property type="entry name" value="MBL_Glyoxalase_II"/>
</dbReference>
<keyword evidence="2" id="KW-0479">Metal-binding</keyword>
<dbReference type="CDD" id="cd06262">
    <property type="entry name" value="metallo-hydrolase-like_MBL-fold"/>
    <property type="match status" value="1"/>
</dbReference>
<comment type="cofactor">
    <cofactor evidence="1">
        <name>Zn(2+)</name>
        <dbReference type="ChEBI" id="CHEBI:29105"/>
    </cofactor>
</comment>
<evidence type="ECO:0000259" key="5">
    <source>
        <dbReference type="SMART" id="SM00849"/>
    </source>
</evidence>
<evidence type="ECO:0000313" key="6">
    <source>
        <dbReference type="EMBL" id="CAE0720031.1"/>
    </source>
</evidence>
<dbReference type="Gene3D" id="3.60.15.10">
    <property type="entry name" value="Ribonuclease Z/Hydroxyacylglutathione hydrolase-like"/>
    <property type="match status" value="1"/>
</dbReference>
<dbReference type="InterPro" id="IPR001279">
    <property type="entry name" value="Metallo-B-lactamas"/>
</dbReference>
<dbReference type="InterPro" id="IPR036866">
    <property type="entry name" value="RibonucZ/Hydroxyglut_hydro"/>
</dbReference>
<dbReference type="SMART" id="SM00849">
    <property type="entry name" value="Lactamase_B"/>
    <property type="match status" value="1"/>
</dbReference>
<evidence type="ECO:0000256" key="4">
    <source>
        <dbReference type="ARBA" id="ARBA00022833"/>
    </source>
</evidence>
<organism evidence="6">
    <name type="scientific">Pseudo-nitzschia australis</name>
    <dbReference type="NCBI Taxonomy" id="44445"/>
    <lineage>
        <taxon>Eukaryota</taxon>
        <taxon>Sar</taxon>
        <taxon>Stramenopiles</taxon>
        <taxon>Ochrophyta</taxon>
        <taxon>Bacillariophyta</taxon>
        <taxon>Bacillariophyceae</taxon>
        <taxon>Bacillariophycidae</taxon>
        <taxon>Bacillariales</taxon>
        <taxon>Bacillariaceae</taxon>
        <taxon>Pseudo-nitzschia</taxon>
    </lineage>
</organism>
<dbReference type="GO" id="GO:0046872">
    <property type="term" value="F:metal ion binding"/>
    <property type="evidence" value="ECO:0007669"/>
    <property type="project" value="UniProtKB-KW"/>
</dbReference>
<dbReference type="EMBL" id="HBIX01017748">
    <property type="protein sequence ID" value="CAE0720031.1"/>
    <property type="molecule type" value="Transcribed_RNA"/>
</dbReference>
<feature type="domain" description="Metallo-beta-lactamase" evidence="5">
    <location>
        <begin position="26"/>
        <end position="213"/>
    </location>
</feature>
<protein>
    <recommendedName>
        <fullName evidence="5">Metallo-beta-lactamase domain-containing protein</fullName>
    </recommendedName>
</protein>